<dbReference type="AlphaFoldDB" id="A0ABD1NUG8"/>
<accession>A0ABD1NUG8</accession>
<reference evidence="2" key="1">
    <citation type="submission" date="2024-07" db="EMBL/GenBank/DDBJ databases">
        <title>Two chromosome-level genome assemblies of Korean endemic species Abeliophyllum distichum and Forsythia ovata (Oleaceae).</title>
        <authorList>
            <person name="Mun J.H."/>
        </authorList>
    </citation>
    <scope>NUCLEOTIDE SEQUENCE</scope>
    <source>
        <strain evidence="2">KNKB202402200001</strain>
        <tissue evidence="2">Leaf</tissue>
    </source>
</reference>
<keyword evidence="4" id="KW-1185">Reference proteome</keyword>
<reference evidence="4" key="2">
    <citation type="submission" date="2024-07" db="EMBL/GenBank/DDBJ databases">
        <title>Two chromosome-level genome assemblies of Korean endemic species Abeliophyllum distichum and Forsythia ovata (Oleaceae).</title>
        <authorList>
            <person name="Jang H."/>
        </authorList>
    </citation>
    <scope>NUCLEOTIDE SEQUENCE [LARGE SCALE GENOMIC DNA]</scope>
</reference>
<evidence type="ECO:0000313" key="3">
    <source>
        <dbReference type="EMBL" id="KAL2530020.1"/>
    </source>
</evidence>
<protein>
    <submittedName>
        <fullName evidence="2">Uncharacterized protein</fullName>
    </submittedName>
</protein>
<evidence type="ECO:0000313" key="4">
    <source>
        <dbReference type="Proteomes" id="UP001604277"/>
    </source>
</evidence>
<sequence>MAPPPCLSSSSPSPPHPPASQSLPTSAAGLESNVTILTRLSLLQLDARDLYSKNSPINGSNRNVHSPRPNDHIRWAHRNSGNTLFRLGIFLSLFLLNAVQSQSTVASIDHHLTGAAISD</sequence>
<comment type="caution">
    <text evidence="2">The sequence shown here is derived from an EMBL/GenBank/DDBJ whole genome shotgun (WGS) entry which is preliminary data.</text>
</comment>
<dbReference type="Proteomes" id="UP001604277">
    <property type="component" value="Unassembled WGS sequence"/>
</dbReference>
<evidence type="ECO:0000256" key="1">
    <source>
        <dbReference type="SAM" id="MobiDB-lite"/>
    </source>
</evidence>
<feature type="compositionally biased region" description="Pro residues" evidence="1">
    <location>
        <begin position="1"/>
        <end position="18"/>
    </location>
</feature>
<evidence type="ECO:0000313" key="2">
    <source>
        <dbReference type="EMBL" id="KAL2455260.1"/>
    </source>
</evidence>
<feature type="region of interest" description="Disordered" evidence="1">
    <location>
        <begin position="1"/>
        <end position="27"/>
    </location>
</feature>
<dbReference type="EMBL" id="JBFOLJ010000126">
    <property type="protein sequence ID" value="KAL2455260.1"/>
    <property type="molecule type" value="Genomic_DNA"/>
</dbReference>
<organism evidence="2 4">
    <name type="scientific">Forsythia ovata</name>
    <dbReference type="NCBI Taxonomy" id="205694"/>
    <lineage>
        <taxon>Eukaryota</taxon>
        <taxon>Viridiplantae</taxon>
        <taxon>Streptophyta</taxon>
        <taxon>Embryophyta</taxon>
        <taxon>Tracheophyta</taxon>
        <taxon>Spermatophyta</taxon>
        <taxon>Magnoliopsida</taxon>
        <taxon>eudicotyledons</taxon>
        <taxon>Gunneridae</taxon>
        <taxon>Pentapetalae</taxon>
        <taxon>asterids</taxon>
        <taxon>lamiids</taxon>
        <taxon>Lamiales</taxon>
        <taxon>Oleaceae</taxon>
        <taxon>Forsythieae</taxon>
        <taxon>Forsythia</taxon>
    </lineage>
</organism>
<dbReference type="EMBL" id="JBFOLJ010000006">
    <property type="protein sequence ID" value="KAL2530020.1"/>
    <property type="molecule type" value="Genomic_DNA"/>
</dbReference>
<gene>
    <name evidence="3" type="ORF">Fot_22621</name>
    <name evidence="2" type="ORF">Fot_57690</name>
</gene>
<proteinExistence type="predicted"/>
<name>A0ABD1NUG8_9LAMI</name>